<dbReference type="InterPro" id="IPR011016">
    <property type="entry name" value="Znf_RING-CH"/>
</dbReference>
<evidence type="ECO:0000313" key="7">
    <source>
        <dbReference type="Proteomes" id="UP001177003"/>
    </source>
</evidence>
<dbReference type="GO" id="GO:0008270">
    <property type="term" value="F:zinc ion binding"/>
    <property type="evidence" value="ECO:0007669"/>
    <property type="project" value="UniProtKB-KW"/>
</dbReference>
<dbReference type="InterPro" id="IPR013083">
    <property type="entry name" value="Znf_RING/FYVE/PHD"/>
</dbReference>
<dbReference type="Gene3D" id="3.30.40.10">
    <property type="entry name" value="Zinc/RING finger domain, C3HC4 (zinc finger)"/>
    <property type="match status" value="1"/>
</dbReference>
<dbReference type="SMART" id="SM00744">
    <property type="entry name" value="RINGv"/>
    <property type="match status" value="1"/>
</dbReference>
<proteinExistence type="predicted"/>
<protein>
    <recommendedName>
        <fullName evidence="5">RING-type domain-containing protein</fullName>
    </recommendedName>
</protein>
<keyword evidence="7" id="KW-1185">Reference proteome</keyword>
<evidence type="ECO:0000256" key="4">
    <source>
        <dbReference type="PROSITE-ProRule" id="PRU00175"/>
    </source>
</evidence>
<dbReference type="SUPFAM" id="SSF57850">
    <property type="entry name" value="RING/U-box"/>
    <property type="match status" value="1"/>
</dbReference>
<dbReference type="PANTHER" id="PTHR47662:SF1">
    <property type="entry name" value="RING-TYPE DOMAIN-CONTAINING PROTEIN"/>
    <property type="match status" value="1"/>
</dbReference>
<feature type="domain" description="RING-type" evidence="5">
    <location>
        <begin position="53"/>
        <end position="95"/>
    </location>
</feature>
<evidence type="ECO:0000313" key="6">
    <source>
        <dbReference type="EMBL" id="CAI9260556.1"/>
    </source>
</evidence>
<gene>
    <name evidence="6" type="ORF">LSALG_LOCUS1387</name>
</gene>
<organism evidence="6 7">
    <name type="scientific">Lactuca saligna</name>
    <name type="common">Willowleaf lettuce</name>
    <dbReference type="NCBI Taxonomy" id="75948"/>
    <lineage>
        <taxon>Eukaryota</taxon>
        <taxon>Viridiplantae</taxon>
        <taxon>Streptophyta</taxon>
        <taxon>Embryophyta</taxon>
        <taxon>Tracheophyta</taxon>
        <taxon>Spermatophyta</taxon>
        <taxon>Magnoliopsida</taxon>
        <taxon>eudicotyledons</taxon>
        <taxon>Gunneridae</taxon>
        <taxon>Pentapetalae</taxon>
        <taxon>asterids</taxon>
        <taxon>campanulids</taxon>
        <taxon>Asterales</taxon>
        <taxon>Asteraceae</taxon>
        <taxon>Cichorioideae</taxon>
        <taxon>Cichorieae</taxon>
        <taxon>Lactucinae</taxon>
        <taxon>Lactuca</taxon>
    </lineage>
</organism>
<dbReference type="CDD" id="cd16454">
    <property type="entry name" value="RING-H2_PA-TM-RING"/>
    <property type="match status" value="1"/>
</dbReference>
<dbReference type="AlphaFoldDB" id="A0AA35UU28"/>
<reference evidence="6" key="1">
    <citation type="submission" date="2023-04" db="EMBL/GenBank/DDBJ databases">
        <authorList>
            <person name="Vijverberg K."/>
            <person name="Xiong W."/>
            <person name="Schranz E."/>
        </authorList>
    </citation>
    <scope>NUCLEOTIDE SEQUENCE</scope>
</reference>
<dbReference type="SMART" id="SM00184">
    <property type="entry name" value="RING"/>
    <property type="match status" value="1"/>
</dbReference>
<keyword evidence="1" id="KW-0479">Metal-binding</keyword>
<evidence type="ECO:0000256" key="2">
    <source>
        <dbReference type="ARBA" id="ARBA00022771"/>
    </source>
</evidence>
<evidence type="ECO:0000256" key="1">
    <source>
        <dbReference type="ARBA" id="ARBA00022723"/>
    </source>
</evidence>
<dbReference type="Proteomes" id="UP001177003">
    <property type="component" value="Chromosome 0"/>
</dbReference>
<dbReference type="PANTHER" id="PTHR47662">
    <property type="entry name" value="RING-TYPE DOMAIN-CONTAINING PROTEIN"/>
    <property type="match status" value="1"/>
</dbReference>
<accession>A0AA35UU28</accession>
<dbReference type="Pfam" id="PF13639">
    <property type="entry name" value="zf-RING_2"/>
    <property type="match status" value="1"/>
</dbReference>
<dbReference type="EMBL" id="OX465086">
    <property type="protein sequence ID" value="CAI9260556.1"/>
    <property type="molecule type" value="Genomic_DNA"/>
</dbReference>
<sequence length="135" mass="15841">MSVYILSYVNRLIRAIDFLINHVLFHHRMFHLPEKIDWISYSGGALLNEEVECAICLSKIEDDDEIRELRCDHLFHRNCLDTWLSYGHTTCPLCRHNLLVPPKIQEACEIGSQEALFLDLCVTAPSNDESRWWLR</sequence>
<evidence type="ECO:0000259" key="5">
    <source>
        <dbReference type="PROSITE" id="PS50089"/>
    </source>
</evidence>
<dbReference type="InterPro" id="IPR001841">
    <property type="entry name" value="Znf_RING"/>
</dbReference>
<keyword evidence="3" id="KW-0862">Zinc</keyword>
<keyword evidence="2 4" id="KW-0863">Zinc-finger</keyword>
<evidence type="ECO:0000256" key="3">
    <source>
        <dbReference type="ARBA" id="ARBA00022833"/>
    </source>
</evidence>
<dbReference type="PROSITE" id="PS50089">
    <property type="entry name" value="ZF_RING_2"/>
    <property type="match status" value="1"/>
</dbReference>
<name>A0AA35UU28_LACSI</name>